<evidence type="ECO:0000256" key="2">
    <source>
        <dbReference type="ARBA" id="ARBA00022503"/>
    </source>
</evidence>
<keyword evidence="4" id="KW-0378">Hydrolase</keyword>
<dbReference type="InterPro" id="IPR007036">
    <property type="entry name" value="Aste_AspA_hybrid_dom"/>
</dbReference>
<keyword evidence="9" id="KW-1185">Reference proteome</keyword>
<dbReference type="GO" id="GO:0016788">
    <property type="term" value="F:hydrolase activity, acting on ester bonds"/>
    <property type="evidence" value="ECO:0007669"/>
    <property type="project" value="InterPro"/>
</dbReference>
<evidence type="ECO:0008006" key="10">
    <source>
        <dbReference type="Google" id="ProtNLM"/>
    </source>
</evidence>
<dbReference type="NCBIfam" id="NF003706">
    <property type="entry name" value="PRK05324.1"/>
    <property type="match status" value="1"/>
</dbReference>
<feature type="domain" description="Succinylglutamate desuccinylase/Aspartoacylase catalytic" evidence="7">
    <location>
        <begin position="48"/>
        <end position="224"/>
    </location>
</feature>
<evidence type="ECO:0000256" key="1">
    <source>
        <dbReference type="ARBA" id="ARBA00001947"/>
    </source>
</evidence>
<evidence type="ECO:0000313" key="9">
    <source>
        <dbReference type="Proteomes" id="UP000695562"/>
    </source>
</evidence>
<dbReference type="GO" id="GO:0009017">
    <property type="term" value="F:succinylglutamate desuccinylase activity"/>
    <property type="evidence" value="ECO:0007669"/>
    <property type="project" value="InterPro"/>
</dbReference>
<dbReference type="NCBIfam" id="TIGR03242">
    <property type="entry name" value="arg_catab_astE"/>
    <property type="match status" value="1"/>
</dbReference>
<keyword evidence="3" id="KW-0479">Metal-binding</keyword>
<name>A0A8J4PYT9_9MYCE</name>
<comment type="cofactor">
    <cofactor evidence="1">
        <name>Zn(2+)</name>
        <dbReference type="ChEBI" id="CHEBI:29105"/>
    </cofactor>
</comment>
<dbReference type="InterPro" id="IPR050178">
    <property type="entry name" value="AspA/AstE_fam"/>
</dbReference>
<accession>A0A8J4PYT9</accession>
<evidence type="ECO:0000256" key="3">
    <source>
        <dbReference type="ARBA" id="ARBA00022723"/>
    </source>
</evidence>
<organism evidence="8 9">
    <name type="scientific">Polysphondylium violaceum</name>
    <dbReference type="NCBI Taxonomy" id="133409"/>
    <lineage>
        <taxon>Eukaryota</taxon>
        <taxon>Amoebozoa</taxon>
        <taxon>Evosea</taxon>
        <taxon>Eumycetozoa</taxon>
        <taxon>Dictyostelia</taxon>
        <taxon>Dictyosteliales</taxon>
        <taxon>Dictyosteliaceae</taxon>
        <taxon>Polysphondylium</taxon>
    </lineage>
</organism>
<evidence type="ECO:0000259" key="7">
    <source>
        <dbReference type="Pfam" id="PF24827"/>
    </source>
</evidence>
<gene>
    <name evidence="8" type="ORF">CYY_006848</name>
</gene>
<keyword evidence="5" id="KW-0862">Zinc</keyword>
<dbReference type="SUPFAM" id="SSF53187">
    <property type="entry name" value="Zn-dependent exopeptidases"/>
    <property type="match status" value="1"/>
</dbReference>
<dbReference type="Pfam" id="PF24827">
    <property type="entry name" value="AstE_AspA_cat"/>
    <property type="match status" value="1"/>
</dbReference>
<dbReference type="EMBL" id="AJWJ01000334">
    <property type="protein sequence ID" value="KAF2071831.1"/>
    <property type="molecule type" value="Genomic_DNA"/>
</dbReference>
<dbReference type="Proteomes" id="UP000695562">
    <property type="component" value="Unassembled WGS sequence"/>
</dbReference>
<dbReference type="HAMAP" id="MF_00767">
    <property type="entry name" value="Arg_catab_AstE"/>
    <property type="match status" value="1"/>
</dbReference>
<evidence type="ECO:0000256" key="5">
    <source>
        <dbReference type="ARBA" id="ARBA00022833"/>
    </source>
</evidence>
<dbReference type="PANTHER" id="PTHR15162">
    <property type="entry name" value="ASPARTOACYLASE"/>
    <property type="match status" value="1"/>
</dbReference>
<dbReference type="InterPro" id="IPR016681">
    <property type="entry name" value="SuccinylGlu_desuccinylase"/>
</dbReference>
<dbReference type="AlphaFoldDB" id="A0A8J4PYT9"/>
<reference evidence="8" key="1">
    <citation type="submission" date="2020-01" db="EMBL/GenBank/DDBJ databases">
        <title>Development of genomics and gene disruption for Polysphondylium violaceum indicates a role for the polyketide synthase stlB in stalk morphogenesis.</title>
        <authorList>
            <person name="Narita B."/>
            <person name="Kawabe Y."/>
            <person name="Kin K."/>
            <person name="Saito T."/>
            <person name="Gibbs R."/>
            <person name="Kuspa A."/>
            <person name="Muzny D."/>
            <person name="Queller D."/>
            <person name="Richards S."/>
            <person name="Strassman J."/>
            <person name="Sucgang R."/>
            <person name="Worley K."/>
            <person name="Schaap P."/>
        </authorList>
    </citation>
    <scope>NUCLEOTIDE SEQUENCE</scope>
    <source>
        <strain evidence="8">QSvi11</strain>
    </source>
</reference>
<dbReference type="OrthoDB" id="8300214at2759"/>
<dbReference type="GO" id="GO:0019544">
    <property type="term" value="P:L-arginine catabolic process to L-glutamate"/>
    <property type="evidence" value="ECO:0007669"/>
    <property type="project" value="InterPro"/>
</dbReference>
<dbReference type="GO" id="GO:0019545">
    <property type="term" value="P:L-arginine catabolic process to succinate"/>
    <property type="evidence" value="ECO:0007669"/>
    <property type="project" value="InterPro"/>
</dbReference>
<keyword evidence="2" id="KW-0056">Arginine metabolism</keyword>
<dbReference type="Gene3D" id="3.40.630.10">
    <property type="entry name" value="Zn peptidases"/>
    <property type="match status" value="1"/>
</dbReference>
<dbReference type="InterPro" id="IPR055438">
    <property type="entry name" value="AstE_AspA_cat"/>
</dbReference>
<comment type="caution">
    <text evidence="8">The sequence shown here is derived from an EMBL/GenBank/DDBJ whole genome shotgun (WGS) entry which is preliminary data.</text>
</comment>
<evidence type="ECO:0000313" key="8">
    <source>
        <dbReference type="EMBL" id="KAF2071831.1"/>
    </source>
</evidence>
<dbReference type="GO" id="GO:0008270">
    <property type="term" value="F:zinc ion binding"/>
    <property type="evidence" value="ECO:0007669"/>
    <property type="project" value="InterPro"/>
</dbReference>
<evidence type="ECO:0000256" key="4">
    <source>
        <dbReference type="ARBA" id="ARBA00022801"/>
    </source>
</evidence>
<feature type="domain" description="AstE/AspA barrel-sandwich hybrid" evidence="6">
    <location>
        <begin position="256"/>
        <end position="326"/>
    </location>
</feature>
<dbReference type="Pfam" id="PF04952">
    <property type="entry name" value="AstE_AspA_hybrid"/>
    <property type="match status" value="1"/>
</dbReference>
<protein>
    <recommendedName>
        <fullName evidence="10">Succinylglutamate desuccinylase</fullName>
    </recommendedName>
</protein>
<evidence type="ECO:0000259" key="6">
    <source>
        <dbReference type="Pfam" id="PF04952"/>
    </source>
</evidence>
<dbReference type="PANTHER" id="PTHR15162:SF7">
    <property type="entry name" value="SUCCINYLGLUTAMATE DESUCCINYLASE"/>
    <property type="match status" value="1"/>
</dbReference>
<proteinExistence type="inferred from homology"/>
<sequence>MNDFLTNTLNGEQPSKLFGETLYFHWKWIECGILQLTPLDSSMLVERDCVLSAGIHGNETCGVEILNQLLQNLFANTIPLKCRLLVIFGNIDALRANKRFLFCDMNRMFGGRWQNCASSCERDRAALLEEAVVDFWNDGDDGRERWHLDLHTTFKGSYQHTSFGILPARATSWDEGFLGWLGTIVEALVFHQSQNGTFSNFSSQFNAFSCTVELETGPHGKKNFYEFNHIQSELEKLISGGQIGKPPPDHKQPAIRYKVKHQITRQREEFNLYFPLNTLNFTPFTRGTLIAQDGDSNYIVQNETEYILFPNPARSLGKRAGLMLVKEC</sequence>